<protein>
    <submittedName>
        <fullName evidence="2">ThiJ/PfpI domain-containing protein</fullName>
    </submittedName>
</protein>
<dbReference type="Gene3D" id="3.40.50.880">
    <property type="match status" value="1"/>
</dbReference>
<keyword evidence="3" id="KW-1185">Reference proteome</keyword>
<organism evidence="2 3">
    <name type="scientific">Ruminiclostridium papyrosolvens DSM 2782</name>
    <dbReference type="NCBI Taxonomy" id="588581"/>
    <lineage>
        <taxon>Bacteria</taxon>
        <taxon>Bacillati</taxon>
        <taxon>Bacillota</taxon>
        <taxon>Clostridia</taxon>
        <taxon>Eubacteriales</taxon>
        <taxon>Oscillospiraceae</taxon>
        <taxon>Ruminiclostridium</taxon>
    </lineage>
</organism>
<comment type="caution">
    <text evidence="2">The sequence shown here is derived from an EMBL/GenBank/DDBJ whole genome shotgun (WGS) entry which is preliminary data.</text>
</comment>
<dbReference type="Pfam" id="PF01965">
    <property type="entry name" value="DJ-1_PfpI"/>
    <property type="match status" value="1"/>
</dbReference>
<dbReference type="STRING" id="588581.Cpap_0680"/>
<dbReference type="Pfam" id="PF03692">
    <property type="entry name" value="CxxCxxCC"/>
    <property type="match status" value="1"/>
</dbReference>
<sequence>MECRKYCGACCIAPSISSSIPGMPKGKPAGVRCVQLNSDNSCRLFGLPERPKVCSSLKPSKEMCGESRQFALEYLYKLEELTKSGGINMGKILVFMYNDMADFEITYATHLLGHELSKEIVPCAYEKNTIKSKGGLLFTPIITVAKAKADDYEGFLIPGGWNPVVKTEILDLIKAFYTSGKLVAAICAGPRYLAKAGILDDVKYTTSIVEWTQARREAFNNEDDPFPRENFIDTRVVRDKNVITSKGISFVDFAIEIADYFGMFKEADDKEAFYDMITGK</sequence>
<accession>F1THU1</accession>
<dbReference type="EMBL" id="ACXX02000017">
    <property type="protein sequence ID" value="EGD46073.1"/>
    <property type="molecule type" value="Genomic_DNA"/>
</dbReference>
<dbReference type="InterPro" id="IPR005358">
    <property type="entry name" value="Puta_zinc/iron-chelating_dom"/>
</dbReference>
<name>F1THU1_9FIRM</name>
<feature type="domain" description="DJ-1/PfpI" evidence="1">
    <location>
        <begin position="91"/>
        <end position="258"/>
    </location>
</feature>
<dbReference type="PANTHER" id="PTHR36931:SF1">
    <property type="entry name" value="UPF0153 PROTEIN YEIW"/>
    <property type="match status" value="1"/>
</dbReference>
<evidence type="ECO:0000313" key="2">
    <source>
        <dbReference type="EMBL" id="EGD46073.1"/>
    </source>
</evidence>
<dbReference type="OrthoDB" id="6003696at2"/>
<gene>
    <name evidence="2" type="ORF">Cpap_0680</name>
</gene>
<dbReference type="SUPFAM" id="SSF52317">
    <property type="entry name" value="Class I glutamine amidotransferase-like"/>
    <property type="match status" value="1"/>
</dbReference>
<reference evidence="2" key="1">
    <citation type="submission" date="2009-07" db="EMBL/GenBank/DDBJ databases">
        <authorList>
            <consortium name="US DOE Joint Genome Institute (JGI-PGF)"/>
            <person name="Lucas S."/>
            <person name="Copeland A."/>
            <person name="Lapidus A."/>
            <person name="Glavina del Rio T."/>
            <person name="Tice H."/>
            <person name="Bruce D."/>
            <person name="Goodwin L."/>
            <person name="Pitluck S."/>
            <person name="Larimer F."/>
            <person name="Land M.L."/>
            <person name="Mouttaki H."/>
            <person name="He Z."/>
            <person name="Zhou J."/>
            <person name="Hemme C.L."/>
        </authorList>
    </citation>
    <scope>NUCLEOTIDE SEQUENCE [LARGE SCALE GENOMIC DNA]</scope>
    <source>
        <strain evidence="2">DSM 2782</strain>
    </source>
</reference>
<dbReference type="InterPro" id="IPR002818">
    <property type="entry name" value="DJ-1/PfpI"/>
</dbReference>
<dbReference type="InterPro" id="IPR052572">
    <property type="entry name" value="UPF0153_domain"/>
</dbReference>
<evidence type="ECO:0000313" key="3">
    <source>
        <dbReference type="Proteomes" id="UP000003860"/>
    </source>
</evidence>
<dbReference type="eggNOG" id="COG0693">
    <property type="taxonomic scope" value="Bacteria"/>
</dbReference>
<dbReference type="AlphaFoldDB" id="F1THU1"/>
<reference evidence="2" key="2">
    <citation type="submission" date="2011-01" db="EMBL/GenBank/DDBJ databases">
        <title>The Non-contiguous Finished genome of Clostridium papyrosolvens.</title>
        <authorList>
            <person name="Lucas S."/>
            <person name="Copeland A."/>
            <person name="Lapidus A."/>
            <person name="Cheng J.-F."/>
            <person name="Goodwin L."/>
            <person name="Pitluck S."/>
            <person name="Misra M."/>
            <person name="Chertkov O."/>
            <person name="Detter J.C."/>
            <person name="Han C."/>
            <person name="Tapia R."/>
            <person name="Land M."/>
            <person name="Hauser L."/>
            <person name="Kyrpides N."/>
            <person name="Ivanova N."/>
            <person name="Pagani I."/>
            <person name="Mouttaki H."/>
            <person name="He Z."/>
            <person name="Zhou J."/>
            <person name="Hemme C.L."/>
            <person name="Woyke T."/>
        </authorList>
    </citation>
    <scope>NUCLEOTIDE SEQUENCE [LARGE SCALE GENOMIC DNA]</scope>
    <source>
        <strain evidence="2">DSM 2782</strain>
    </source>
</reference>
<dbReference type="RefSeq" id="WP_004622090.1">
    <property type="nucleotide sequence ID" value="NZ_ACXX02000017.1"/>
</dbReference>
<evidence type="ECO:0000259" key="1">
    <source>
        <dbReference type="Pfam" id="PF01965"/>
    </source>
</evidence>
<proteinExistence type="predicted"/>
<dbReference type="PANTHER" id="PTHR36931">
    <property type="entry name" value="UPF0153 PROTEIN YEIW"/>
    <property type="match status" value="1"/>
</dbReference>
<dbReference type="InterPro" id="IPR029062">
    <property type="entry name" value="Class_I_gatase-like"/>
</dbReference>
<dbReference type="Proteomes" id="UP000003860">
    <property type="component" value="Unassembled WGS sequence"/>
</dbReference>